<organism evidence="3 4">
    <name type="scientific">Flavihumibacter fluminis</name>
    <dbReference type="NCBI Taxonomy" id="2909236"/>
    <lineage>
        <taxon>Bacteria</taxon>
        <taxon>Pseudomonadati</taxon>
        <taxon>Bacteroidota</taxon>
        <taxon>Chitinophagia</taxon>
        <taxon>Chitinophagales</taxon>
        <taxon>Chitinophagaceae</taxon>
        <taxon>Flavihumibacter</taxon>
    </lineage>
</organism>
<evidence type="ECO:0000313" key="3">
    <source>
        <dbReference type="EMBL" id="MCF1715222.1"/>
    </source>
</evidence>
<gene>
    <name evidence="3" type="ORF">L0U88_11350</name>
</gene>
<dbReference type="InterPro" id="IPR036761">
    <property type="entry name" value="TTHA0802/YceI-like_sf"/>
</dbReference>
<dbReference type="Gene3D" id="2.40.128.110">
    <property type="entry name" value="Lipid/polyisoprenoid-binding, YceI-like"/>
    <property type="match status" value="1"/>
</dbReference>
<evidence type="ECO:0000313" key="4">
    <source>
        <dbReference type="Proteomes" id="UP001200145"/>
    </source>
</evidence>
<evidence type="ECO:0000256" key="1">
    <source>
        <dbReference type="SAM" id="SignalP"/>
    </source>
</evidence>
<dbReference type="EMBL" id="JAKEVY010000003">
    <property type="protein sequence ID" value="MCF1715222.1"/>
    <property type="molecule type" value="Genomic_DNA"/>
</dbReference>
<feature type="chain" id="PRO_5047253260" evidence="1">
    <location>
        <begin position="22"/>
        <end position="195"/>
    </location>
</feature>
<feature type="domain" description="Lipid/polyisoprenoid-binding YceI-like" evidence="2">
    <location>
        <begin position="24"/>
        <end position="192"/>
    </location>
</feature>
<protein>
    <submittedName>
        <fullName evidence="3">YceI family protein</fullName>
    </submittedName>
</protein>
<dbReference type="PANTHER" id="PTHR34406">
    <property type="entry name" value="PROTEIN YCEI"/>
    <property type="match status" value="1"/>
</dbReference>
<reference evidence="3 4" key="1">
    <citation type="submission" date="2022-01" db="EMBL/GenBank/DDBJ databases">
        <title>Flavihumibacter sp. nov., isolated from sediment of a river.</title>
        <authorList>
            <person name="Liu H."/>
        </authorList>
    </citation>
    <scope>NUCLEOTIDE SEQUENCE [LARGE SCALE GENOMIC DNA]</scope>
    <source>
        <strain evidence="3 4">RY-1</strain>
    </source>
</reference>
<name>A0ABS9BJE4_9BACT</name>
<dbReference type="Pfam" id="PF04264">
    <property type="entry name" value="YceI"/>
    <property type="match status" value="1"/>
</dbReference>
<dbReference type="PANTHER" id="PTHR34406:SF1">
    <property type="entry name" value="PROTEIN YCEI"/>
    <property type="match status" value="1"/>
</dbReference>
<feature type="signal peptide" evidence="1">
    <location>
        <begin position="1"/>
        <end position="21"/>
    </location>
</feature>
<dbReference type="Proteomes" id="UP001200145">
    <property type="component" value="Unassembled WGS sequence"/>
</dbReference>
<dbReference type="SMART" id="SM00867">
    <property type="entry name" value="YceI"/>
    <property type="match status" value="1"/>
</dbReference>
<dbReference type="InterPro" id="IPR007372">
    <property type="entry name" value="Lipid/polyisoprenoid-bd_YceI"/>
</dbReference>
<keyword evidence="1" id="KW-0732">Signal</keyword>
<dbReference type="SUPFAM" id="SSF101874">
    <property type="entry name" value="YceI-like"/>
    <property type="match status" value="1"/>
</dbReference>
<evidence type="ECO:0000259" key="2">
    <source>
        <dbReference type="SMART" id="SM00867"/>
    </source>
</evidence>
<keyword evidence="4" id="KW-1185">Reference proteome</keyword>
<accession>A0ABS9BJE4</accession>
<dbReference type="RefSeq" id="WP_234866178.1">
    <property type="nucleotide sequence ID" value="NZ_JAKEVY010000003.1"/>
</dbReference>
<comment type="caution">
    <text evidence="3">The sequence shown here is derived from an EMBL/GenBank/DDBJ whole genome shotgun (WGS) entry which is preliminary data.</text>
</comment>
<proteinExistence type="predicted"/>
<sequence>MRKLNLLMMGAALALGMSATAQTKWKLDKGHSSVRFSVNHMVVSEAEGTFKMWDGTVENSKDDFSDAKINFTVDVNSINTDNERRDGHLKSDDFFNVEKFPTMKFESTSMKPLGNNKYELKGNLTIRDVTKPVTFQVTHGGVIAGGRGRKAGFKATTTINRFDYNLKWDRATETGGLVVGKEVEVTVKVELDEVK</sequence>